<name>A0A9D6YYN1_9BACT</name>
<feature type="domain" description="DUF4277" evidence="2">
    <location>
        <begin position="2"/>
        <end position="51"/>
    </location>
</feature>
<evidence type="ECO:0000256" key="1">
    <source>
        <dbReference type="SAM" id="MobiDB-lite"/>
    </source>
</evidence>
<gene>
    <name evidence="3" type="ORF">HY912_00200</name>
</gene>
<dbReference type="PANTHER" id="PTHR34614">
    <property type="match status" value="1"/>
</dbReference>
<feature type="region of interest" description="Disordered" evidence="1">
    <location>
        <begin position="306"/>
        <end position="328"/>
    </location>
</feature>
<evidence type="ECO:0000313" key="3">
    <source>
        <dbReference type="EMBL" id="MBI5247888.1"/>
    </source>
</evidence>
<feature type="region of interest" description="Disordered" evidence="1">
    <location>
        <begin position="340"/>
        <end position="370"/>
    </location>
</feature>
<evidence type="ECO:0000259" key="2">
    <source>
        <dbReference type="Pfam" id="PF14104"/>
    </source>
</evidence>
<feature type="region of interest" description="Disordered" evidence="1">
    <location>
        <begin position="246"/>
        <end position="278"/>
    </location>
</feature>
<proteinExistence type="predicted"/>
<dbReference type="EMBL" id="JACRDE010000007">
    <property type="protein sequence ID" value="MBI5247888.1"/>
    <property type="molecule type" value="Genomic_DNA"/>
</dbReference>
<dbReference type="Pfam" id="PF14104">
    <property type="entry name" value="DUF4277"/>
    <property type="match status" value="1"/>
</dbReference>
<accession>A0A9D6YYN1</accession>
<feature type="compositionally biased region" description="Polar residues" evidence="1">
    <location>
        <begin position="361"/>
        <end position="370"/>
    </location>
</feature>
<dbReference type="AlphaFoldDB" id="A0A9D6YYN1"/>
<dbReference type="InterPro" id="IPR047654">
    <property type="entry name" value="IS1634_transpos"/>
</dbReference>
<dbReference type="InterPro" id="IPR025457">
    <property type="entry name" value="DUF4277"/>
</dbReference>
<dbReference type="PANTHER" id="PTHR34614:SF2">
    <property type="entry name" value="TRANSPOSASE IS4-LIKE DOMAIN-CONTAINING PROTEIN"/>
    <property type="match status" value="1"/>
</dbReference>
<dbReference type="NCBIfam" id="NF033559">
    <property type="entry name" value="transpos_IS1634"/>
    <property type="match status" value="1"/>
</dbReference>
<comment type="caution">
    <text evidence="3">The sequence shown here is derived from an EMBL/GenBank/DDBJ whole genome shotgun (WGS) entry which is preliminary data.</text>
</comment>
<dbReference type="Proteomes" id="UP000807825">
    <property type="component" value="Unassembled WGS sequence"/>
</dbReference>
<reference evidence="3" key="1">
    <citation type="submission" date="2020-07" db="EMBL/GenBank/DDBJ databases">
        <title>Huge and variable diversity of episymbiotic CPR bacteria and DPANN archaea in groundwater ecosystems.</title>
        <authorList>
            <person name="He C.Y."/>
            <person name="Keren R."/>
            <person name="Whittaker M."/>
            <person name="Farag I.F."/>
            <person name="Doudna J."/>
            <person name="Cate J.H.D."/>
            <person name="Banfield J.F."/>
        </authorList>
    </citation>
    <scope>NUCLEOTIDE SEQUENCE</scope>
    <source>
        <strain evidence="3">NC_groundwater_1664_Pr3_B-0.1um_52_9</strain>
    </source>
</reference>
<feature type="compositionally biased region" description="Basic and acidic residues" evidence="1">
    <location>
        <begin position="246"/>
        <end position="257"/>
    </location>
</feature>
<protein>
    <submittedName>
        <fullName evidence="3">IS1634 family transposase</fullName>
    </submittedName>
</protein>
<evidence type="ECO:0000313" key="4">
    <source>
        <dbReference type="Proteomes" id="UP000807825"/>
    </source>
</evidence>
<sequence>MFRLERFFADKDVALLLGKDIPASKFNDDALGRVLDRLFDYGANKILTAIVLRAIQMFELDTTHVHYDTTSHSLYGDHDLYQHENHGEPFVITHGFSKALRPDLKQLIQSLLCVDHGIPIYSKCESGNESDKILKGKLLELIVKKMRELGQGDFAYIADSAAVTEKNLTLLNDPDKGCRFLSRLPATYKECSRVITHAVEADAWTDFGMIADDPAARYRDPAHYRGYETEVTLHQKPYRVAVEERPKYARGRPKADGQTDDTPYECYSGSQRGGSVESTRARRMLRAHHERSGLRSASTVRTRTVGCVQGPASGGTQLRLSQGRHDREQPVPQYAQAYRGIGADSGLGIDDLPADGKDHAPQSQPYRFQG</sequence>
<organism evidence="3 4">
    <name type="scientific">Desulfomonile tiedjei</name>
    <dbReference type="NCBI Taxonomy" id="2358"/>
    <lineage>
        <taxon>Bacteria</taxon>
        <taxon>Pseudomonadati</taxon>
        <taxon>Thermodesulfobacteriota</taxon>
        <taxon>Desulfomonilia</taxon>
        <taxon>Desulfomonilales</taxon>
        <taxon>Desulfomonilaceae</taxon>
        <taxon>Desulfomonile</taxon>
    </lineage>
</organism>